<dbReference type="NCBIfam" id="TIGR03915">
    <property type="entry name" value="SAM_7_link_chp"/>
    <property type="match status" value="1"/>
</dbReference>
<protein>
    <submittedName>
        <fullName evidence="3">TIGR03915 family putative DNA repair protein</fullName>
    </submittedName>
</protein>
<dbReference type="RefSeq" id="WP_249294433.1">
    <property type="nucleotide sequence ID" value="NZ_JACRSV010000001.1"/>
</dbReference>
<proteinExistence type="predicted"/>
<dbReference type="Proteomes" id="UP000610760">
    <property type="component" value="Unassembled WGS sequence"/>
</dbReference>
<dbReference type="InterPro" id="IPR025404">
    <property type="entry name" value="DUF4130"/>
</dbReference>
<dbReference type="InterPro" id="IPR023875">
    <property type="entry name" value="DNA_repair_put"/>
</dbReference>
<accession>A0A926E4S9</accession>
<evidence type="ECO:0000313" key="3">
    <source>
        <dbReference type="EMBL" id="MBC8559540.1"/>
    </source>
</evidence>
<organism evidence="3 4">
    <name type="scientific">Fumia xinanensis</name>
    <dbReference type="NCBI Taxonomy" id="2763659"/>
    <lineage>
        <taxon>Bacteria</taxon>
        <taxon>Bacillati</taxon>
        <taxon>Bacillota</taxon>
        <taxon>Clostridia</taxon>
        <taxon>Eubacteriales</taxon>
        <taxon>Oscillospiraceae</taxon>
        <taxon>Fumia</taxon>
    </lineage>
</organism>
<gene>
    <name evidence="3" type="ORF">H8710_05570</name>
</gene>
<dbReference type="Pfam" id="PF13566">
    <property type="entry name" value="DUF4130"/>
    <property type="match status" value="1"/>
</dbReference>
<comment type="caution">
    <text evidence="3">The sequence shown here is derived from an EMBL/GenBank/DDBJ whole genome shotgun (WGS) entry which is preliminary data.</text>
</comment>
<dbReference type="EMBL" id="JACRSV010000001">
    <property type="protein sequence ID" value="MBC8559540.1"/>
    <property type="molecule type" value="Genomic_DNA"/>
</dbReference>
<feature type="compositionally biased region" description="Polar residues" evidence="1">
    <location>
        <begin position="275"/>
        <end position="289"/>
    </location>
</feature>
<feature type="domain" description="DUF4130" evidence="2">
    <location>
        <begin position="87"/>
        <end position="247"/>
    </location>
</feature>
<name>A0A926E4S9_9FIRM</name>
<dbReference type="AlphaFoldDB" id="A0A926E4S9"/>
<sequence length="289" mass="32639">MFNRTNLIYRYDGSFDGLLTCIFTCYEQKEWPLDIVSGQNAQDTLCPARTIDTDLVKASRVAAVLPGKLSKDGAEWVYLGFLTCYPKKELLLLDFVRKGLRIGPTIVHMLTDDTVSILSKAVFHLTHEAHMLSGFVRFSDSGGVLSSVIEPKNNVLPILSNHFCTRYPNEYFLIYDKTNDLALLHEPGKPSSIIAADEIELPEADDQELYFRALWKQFYDTIAIEGRYNPRCRMNHCPKRFWKHMTELGAGFISGFPADYRDKTPPRRVSGLRNGVQNHGSPSLGQLGG</sequence>
<feature type="region of interest" description="Disordered" evidence="1">
    <location>
        <begin position="264"/>
        <end position="289"/>
    </location>
</feature>
<keyword evidence="4" id="KW-1185">Reference proteome</keyword>
<reference evidence="3" key="1">
    <citation type="submission" date="2020-08" db="EMBL/GenBank/DDBJ databases">
        <title>Genome public.</title>
        <authorList>
            <person name="Liu C."/>
            <person name="Sun Q."/>
        </authorList>
    </citation>
    <scope>NUCLEOTIDE SEQUENCE</scope>
    <source>
        <strain evidence="3">NSJ-33</strain>
    </source>
</reference>
<evidence type="ECO:0000256" key="1">
    <source>
        <dbReference type="SAM" id="MobiDB-lite"/>
    </source>
</evidence>
<evidence type="ECO:0000259" key="2">
    <source>
        <dbReference type="Pfam" id="PF13566"/>
    </source>
</evidence>
<evidence type="ECO:0000313" key="4">
    <source>
        <dbReference type="Proteomes" id="UP000610760"/>
    </source>
</evidence>